<proteinExistence type="predicted"/>
<reference evidence="2 3" key="2">
    <citation type="journal article" date="2012" name="Nature">
        <title>Insights into hominid evolution from the gorilla genome sequence.</title>
        <authorList>
            <person name="Scally A."/>
            <person name="Dutheil J.Y."/>
            <person name="Hillier L.W."/>
            <person name="Jordan G.E."/>
            <person name="Goodhead I."/>
            <person name="Herrero J."/>
            <person name="Hobolth A."/>
            <person name="Lappalainen T."/>
            <person name="Mailund T."/>
            <person name="Marques-Bonet T."/>
            <person name="McCarthy S."/>
            <person name="Montgomery S.H."/>
            <person name="Schwalie P.C."/>
            <person name="Tang Y.A."/>
            <person name="Ward M.C."/>
            <person name="Xue Y."/>
            <person name="Yngvadottir B."/>
            <person name="Alkan C."/>
            <person name="Andersen L.N."/>
            <person name="Ayub Q."/>
            <person name="Ball E.V."/>
            <person name="Beal K."/>
            <person name="Bradley B.J."/>
            <person name="Chen Y."/>
            <person name="Clee C.M."/>
            <person name="Fitzgerald S."/>
            <person name="Graves T.A."/>
            <person name="Gu Y."/>
            <person name="Heath P."/>
            <person name="Heger A."/>
            <person name="Karakoc E."/>
            <person name="Kolb-Kokocinski A."/>
            <person name="Laird G.K."/>
            <person name="Lunter G."/>
            <person name="Meader S."/>
            <person name="Mort M."/>
            <person name="Mullikin J.C."/>
            <person name="Munch K."/>
            <person name="O'Connor T.D."/>
            <person name="Phillips A.D."/>
            <person name="Prado-Martinez J."/>
            <person name="Rogers A.S."/>
            <person name="Sajjadian S."/>
            <person name="Schmidt D."/>
            <person name="Shaw K."/>
            <person name="Simpson J.T."/>
            <person name="Stenson P.D."/>
            <person name="Turner D.J."/>
            <person name="Vigilant L."/>
            <person name="Vilella A.J."/>
            <person name="Whitener W."/>
            <person name="Zhu B."/>
            <person name="Cooper D.N."/>
            <person name="de Jong P."/>
            <person name="Dermitzakis E.T."/>
            <person name="Eichler E.E."/>
            <person name="Flicek P."/>
            <person name="Goldman N."/>
            <person name="Mundy N.I."/>
            <person name="Ning Z."/>
            <person name="Odom D.T."/>
            <person name="Ponting C.P."/>
            <person name="Quail M.A."/>
            <person name="Ryder O.A."/>
            <person name="Searle S.M."/>
            <person name="Warren W.C."/>
            <person name="Wilson R.K."/>
            <person name="Schierup M.H."/>
            <person name="Rogers J."/>
            <person name="Tyler-Smith C."/>
            <person name="Durbin R."/>
        </authorList>
    </citation>
    <scope>NUCLEOTIDE SEQUENCE [LARGE SCALE GENOMIC DNA]</scope>
</reference>
<feature type="compositionally biased region" description="Polar residues" evidence="1">
    <location>
        <begin position="145"/>
        <end position="168"/>
    </location>
</feature>
<dbReference type="InParanoid" id="A0A2I2YPS1"/>
<dbReference type="RefSeq" id="XP_055244039.1">
    <property type="nucleotide sequence ID" value="XM_055388064.2"/>
</dbReference>
<gene>
    <name evidence="2" type="primary">CCDC200</name>
</gene>
<reference evidence="2" key="4">
    <citation type="submission" date="2025-09" db="UniProtKB">
        <authorList>
            <consortium name="Ensembl"/>
        </authorList>
    </citation>
    <scope>IDENTIFICATION</scope>
</reference>
<dbReference type="AlphaFoldDB" id="A0A2I2YPS1"/>
<sequence>MGSAYHWEARRRQMALDRRRWLMAQQQQELQQKEQELKNHQEEEQQSEEKLQLPKKLNVPQPPVAKLWTSQEQPQPSQQQPSVQPPSQPPPQPSTLPQAQVWPGPQPPQPQPPPQPTQPSAQAHCTQHTSKCNLQDSQRPGLMNPCQSSPIRNTGYSQLKSTNYIQQW</sequence>
<feature type="compositionally biased region" description="Basic and acidic residues" evidence="1">
    <location>
        <begin position="31"/>
        <end position="52"/>
    </location>
</feature>
<evidence type="ECO:0000313" key="2">
    <source>
        <dbReference type="Ensembl" id="ENSGGOP00000036952.1"/>
    </source>
</evidence>
<accession>A0A2I2YPS1</accession>
<dbReference type="Ensembl" id="ENSGGOT00000060114.1">
    <property type="protein sequence ID" value="ENSGGOP00000036952.1"/>
    <property type="gene ID" value="ENSGGOG00000040466.1"/>
</dbReference>
<feature type="compositionally biased region" description="Low complexity" evidence="1">
    <location>
        <begin position="70"/>
        <end position="82"/>
    </location>
</feature>
<name>A0A2I2YPS1_GORGO</name>
<organism evidence="2 3">
    <name type="scientific">Gorilla gorilla gorilla</name>
    <name type="common">Western lowland gorilla</name>
    <dbReference type="NCBI Taxonomy" id="9595"/>
    <lineage>
        <taxon>Eukaryota</taxon>
        <taxon>Metazoa</taxon>
        <taxon>Chordata</taxon>
        <taxon>Craniata</taxon>
        <taxon>Vertebrata</taxon>
        <taxon>Euteleostomi</taxon>
        <taxon>Mammalia</taxon>
        <taxon>Eutheria</taxon>
        <taxon>Euarchontoglires</taxon>
        <taxon>Primates</taxon>
        <taxon>Haplorrhini</taxon>
        <taxon>Catarrhini</taxon>
        <taxon>Hominidae</taxon>
        <taxon>Gorilla</taxon>
    </lineage>
</organism>
<dbReference type="CTD" id="100874261"/>
<dbReference type="KEGG" id="ggo:129533751"/>
<dbReference type="OMA" id="SSAYHWE"/>
<feature type="region of interest" description="Disordered" evidence="1">
    <location>
        <begin position="30"/>
        <end position="168"/>
    </location>
</feature>
<evidence type="ECO:0000256" key="1">
    <source>
        <dbReference type="SAM" id="MobiDB-lite"/>
    </source>
</evidence>
<feature type="compositionally biased region" description="Pro residues" evidence="1">
    <location>
        <begin position="83"/>
        <end position="94"/>
    </location>
</feature>
<dbReference type="EMBL" id="CABD030037756">
    <property type="status" value="NOT_ANNOTATED_CDS"/>
    <property type="molecule type" value="Genomic_DNA"/>
</dbReference>
<reference evidence="3" key="1">
    <citation type="submission" date="2011-05" db="EMBL/GenBank/DDBJ databases">
        <title>Insights into the evolution of the great apes provided by the gorilla genome.</title>
        <authorList>
            <person name="Scally A."/>
        </authorList>
    </citation>
    <scope>NUCLEOTIDE SEQUENCE [LARGE SCALE GENOMIC DNA]</scope>
</reference>
<reference evidence="2" key="3">
    <citation type="submission" date="2025-08" db="UniProtKB">
        <authorList>
            <consortium name="Ensembl"/>
        </authorList>
    </citation>
    <scope>IDENTIFICATION</scope>
</reference>
<feature type="compositionally biased region" description="Polar residues" evidence="1">
    <location>
        <begin position="124"/>
        <end position="138"/>
    </location>
</feature>
<dbReference type="GeneTree" id="ENSGT00850000133618"/>
<dbReference type="Bgee" id="ENSGGOG00000040466">
    <property type="expression patterns" value="Expressed in adult mammalian kidney and 5 other cell types or tissues"/>
</dbReference>
<feature type="compositionally biased region" description="Pro residues" evidence="1">
    <location>
        <begin position="104"/>
        <end position="117"/>
    </location>
</feature>
<evidence type="ECO:0000313" key="3">
    <source>
        <dbReference type="Proteomes" id="UP000001519"/>
    </source>
</evidence>
<dbReference type="GeneID" id="129533751"/>
<protein>
    <submittedName>
        <fullName evidence="2">Coiled-coil domain containing 200</fullName>
    </submittedName>
</protein>
<dbReference type="Proteomes" id="UP000001519">
    <property type="component" value="Chromosome 5"/>
</dbReference>
<keyword evidence="3" id="KW-1185">Reference proteome</keyword>
<dbReference type="EMBL" id="CABD030037755">
    <property type="status" value="NOT_ANNOTATED_CDS"/>
    <property type="molecule type" value="Genomic_DNA"/>
</dbReference>